<comment type="caution">
    <text evidence="1">The sequence shown here is derived from an EMBL/GenBank/DDBJ whole genome shotgun (WGS) entry which is preliminary data.</text>
</comment>
<reference evidence="1 2" key="1">
    <citation type="journal article" date="2018" name="Genomics">
        <title>Molecular footprints of inshore aquatic adaptation in Indo-Pacific humpback dolphin (Sousa chinensis).</title>
        <authorList>
            <person name="Ming Y."/>
            <person name="Jian J."/>
            <person name="Yu F."/>
            <person name="Yu X."/>
            <person name="Wang J."/>
            <person name="Liu W."/>
        </authorList>
    </citation>
    <scope>NUCLEOTIDE SEQUENCE [LARGE SCALE GENOMIC DNA]</scope>
    <source>
        <strain evidence="1">MY-2018</strain>
        <tissue evidence="1">Skin</tissue>
    </source>
</reference>
<dbReference type="Proteomes" id="UP000295264">
    <property type="component" value="Unassembled WGS sequence"/>
</dbReference>
<evidence type="ECO:0000313" key="2">
    <source>
        <dbReference type="Proteomes" id="UP000295264"/>
    </source>
</evidence>
<evidence type="ECO:0000313" key="1">
    <source>
        <dbReference type="EMBL" id="TEA37443.1"/>
    </source>
</evidence>
<dbReference type="AlphaFoldDB" id="A0A484GPA9"/>
<dbReference type="EMBL" id="QWLN02005603">
    <property type="protein sequence ID" value="TEA37443.1"/>
    <property type="molecule type" value="Genomic_DNA"/>
</dbReference>
<organism evidence="1 2">
    <name type="scientific">Sousa chinensis</name>
    <name type="common">Indo-pacific humpbacked dolphin</name>
    <name type="synonym">Steno chinensis</name>
    <dbReference type="NCBI Taxonomy" id="103600"/>
    <lineage>
        <taxon>Eukaryota</taxon>
        <taxon>Metazoa</taxon>
        <taxon>Chordata</taxon>
        <taxon>Craniata</taxon>
        <taxon>Vertebrata</taxon>
        <taxon>Euteleostomi</taxon>
        <taxon>Mammalia</taxon>
        <taxon>Eutheria</taxon>
        <taxon>Laurasiatheria</taxon>
        <taxon>Artiodactyla</taxon>
        <taxon>Whippomorpha</taxon>
        <taxon>Cetacea</taxon>
        <taxon>Odontoceti</taxon>
        <taxon>Delphinidae</taxon>
        <taxon>Sousa</taxon>
    </lineage>
</organism>
<keyword evidence="2" id="KW-1185">Reference proteome</keyword>
<sequence>MNRNDWYLKYWKEKNCMDLGTGIDYNKDRKDCKIACRPLKLELASEFQIVVLLSYGHHNQHALECFTGTGANILHAIGWTLGLLFPETVKGRGEFYL</sequence>
<protein>
    <submittedName>
        <fullName evidence="1">Uncharacterized protein</fullName>
    </submittedName>
</protein>
<name>A0A484GPA9_SOUCH</name>
<accession>A0A484GPA9</accession>
<proteinExistence type="predicted"/>
<gene>
    <name evidence="1" type="ORF">DBR06_SOUSAS14210027</name>
</gene>